<name>A0A399FWN2_UNCN2</name>
<dbReference type="InterPro" id="IPR021457">
    <property type="entry name" value="DUF3108"/>
</dbReference>
<dbReference type="PROSITE" id="PS51257">
    <property type="entry name" value="PROKAR_LIPOPROTEIN"/>
    <property type="match status" value="1"/>
</dbReference>
<dbReference type="AlphaFoldDB" id="A0A399FWN2"/>
<gene>
    <name evidence="2" type="ORF">B9J77_04005</name>
</gene>
<evidence type="ECO:0000313" key="3">
    <source>
        <dbReference type="Proteomes" id="UP000266287"/>
    </source>
</evidence>
<reference evidence="2 3" key="1">
    <citation type="submission" date="2018-08" db="EMBL/GenBank/DDBJ databases">
        <title>Draft genome of candidate division NPL-UPA2 bacterium Unc8 that adapted to ultra-basic serpentinizing groundwater.</title>
        <authorList>
            <person name="Ishii S."/>
            <person name="Suzuki S."/>
            <person name="Nealson K.H."/>
        </authorList>
    </citation>
    <scope>NUCLEOTIDE SEQUENCE [LARGE SCALE GENOMIC DNA]</scope>
    <source>
        <strain evidence="2">Unc8</strain>
    </source>
</reference>
<dbReference type="EMBL" id="NDHY01000009">
    <property type="protein sequence ID" value="RIH99905.1"/>
    <property type="molecule type" value="Genomic_DNA"/>
</dbReference>
<feature type="signal peptide" evidence="1">
    <location>
        <begin position="1"/>
        <end position="19"/>
    </location>
</feature>
<evidence type="ECO:0000256" key="1">
    <source>
        <dbReference type="SAM" id="SignalP"/>
    </source>
</evidence>
<organism evidence="2 3">
    <name type="scientific">candidate division NPL-UPA2 bacterium Unc8</name>
    <dbReference type="NCBI Taxonomy" id="1980939"/>
    <lineage>
        <taxon>Bacteria</taxon>
    </lineage>
</organism>
<proteinExistence type="predicted"/>
<keyword evidence="1" id="KW-0732">Signal</keyword>
<comment type="caution">
    <text evidence="2">The sequence shown here is derived from an EMBL/GenBank/DDBJ whole genome shotgun (WGS) entry which is preliminary data.</text>
</comment>
<protein>
    <submittedName>
        <fullName evidence="2">DUF3108 domain-containing protein</fullName>
    </submittedName>
</protein>
<feature type="chain" id="PRO_5017355033" evidence="1">
    <location>
        <begin position="20"/>
        <end position="255"/>
    </location>
</feature>
<dbReference type="Pfam" id="PF11306">
    <property type="entry name" value="DUF3108"/>
    <property type="match status" value="1"/>
</dbReference>
<sequence length="255" mass="28923">MKIKMIGVAVFLVIASSQGITLSCDANSPPHCERREFPAGEKLTFRIHFGIPIGTITMEAGKTKWRGQEVYSLLTTSRTSFPISLLYPLENISESLIDKDTLLPVAYRSTEKIRDEKRSRLIVFDREQEVAERFHNGVMHSSVSITPDARDALSTTFYYLRMGPLNVGESIFVNVSTGRYNIEVEFKILERKKWRGRNIIIVESTPEGVGLGSFFEEGSKVQIWFSDDKYRLPLLIRGDGALGLVWIMLINREEG</sequence>
<accession>A0A399FWN2</accession>
<evidence type="ECO:0000313" key="2">
    <source>
        <dbReference type="EMBL" id="RIH99905.1"/>
    </source>
</evidence>
<dbReference type="Proteomes" id="UP000266287">
    <property type="component" value="Unassembled WGS sequence"/>
</dbReference>